<comment type="caution">
    <text evidence="1">The sequence shown here is derived from an EMBL/GenBank/DDBJ whole genome shotgun (WGS) entry which is preliminary data.</text>
</comment>
<accession>A0AAV7PF43</accession>
<name>A0AAV7PF43_PLEWA</name>
<evidence type="ECO:0000313" key="2">
    <source>
        <dbReference type="Proteomes" id="UP001066276"/>
    </source>
</evidence>
<sequence length="110" mass="12016">MPREPSGAQILLAKEASSGAVQAKIDAVSLEVRLLKVGLHMAVKISLAMEYLPEHSVSALLEIMIAFERVSGLRVNNKKSSASRWRVWLEWTPQSCPRLGLAGSANIFTT</sequence>
<dbReference type="AlphaFoldDB" id="A0AAV7PF43"/>
<organism evidence="1 2">
    <name type="scientific">Pleurodeles waltl</name>
    <name type="common">Iberian ribbed newt</name>
    <dbReference type="NCBI Taxonomy" id="8319"/>
    <lineage>
        <taxon>Eukaryota</taxon>
        <taxon>Metazoa</taxon>
        <taxon>Chordata</taxon>
        <taxon>Craniata</taxon>
        <taxon>Vertebrata</taxon>
        <taxon>Euteleostomi</taxon>
        <taxon>Amphibia</taxon>
        <taxon>Batrachia</taxon>
        <taxon>Caudata</taxon>
        <taxon>Salamandroidea</taxon>
        <taxon>Salamandridae</taxon>
        <taxon>Pleurodelinae</taxon>
        <taxon>Pleurodeles</taxon>
    </lineage>
</organism>
<dbReference type="Proteomes" id="UP001066276">
    <property type="component" value="Chromosome 7"/>
</dbReference>
<gene>
    <name evidence="1" type="ORF">NDU88_003881</name>
</gene>
<keyword evidence="2" id="KW-1185">Reference proteome</keyword>
<protein>
    <submittedName>
        <fullName evidence="1">Uncharacterized protein</fullName>
    </submittedName>
</protein>
<proteinExistence type="predicted"/>
<evidence type="ECO:0000313" key="1">
    <source>
        <dbReference type="EMBL" id="KAJ1125449.1"/>
    </source>
</evidence>
<dbReference type="EMBL" id="JANPWB010000011">
    <property type="protein sequence ID" value="KAJ1125449.1"/>
    <property type="molecule type" value="Genomic_DNA"/>
</dbReference>
<reference evidence="1" key="1">
    <citation type="journal article" date="2022" name="bioRxiv">
        <title>Sequencing and chromosome-scale assembly of the giantPleurodeles waltlgenome.</title>
        <authorList>
            <person name="Brown T."/>
            <person name="Elewa A."/>
            <person name="Iarovenko S."/>
            <person name="Subramanian E."/>
            <person name="Araus A.J."/>
            <person name="Petzold A."/>
            <person name="Susuki M."/>
            <person name="Suzuki K.-i.T."/>
            <person name="Hayashi T."/>
            <person name="Toyoda A."/>
            <person name="Oliveira C."/>
            <person name="Osipova E."/>
            <person name="Leigh N.D."/>
            <person name="Simon A."/>
            <person name="Yun M.H."/>
        </authorList>
    </citation>
    <scope>NUCLEOTIDE SEQUENCE</scope>
    <source>
        <strain evidence="1">20211129_DDA</strain>
        <tissue evidence="1">Liver</tissue>
    </source>
</reference>